<protein>
    <recommendedName>
        <fullName evidence="3">GIY-YIG nuclease family protein</fullName>
    </recommendedName>
</protein>
<reference evidence="2" key="1">
    <citation type="submission" date="2023-07" db="EMBL/GenBank/DDBJ databases">
        <title>Description of novel Chryseobacterium sp. strain C-2.</title>
        <authorList>
            <person name="Saticioglu I.B."/>
        </authorList>
    </citation>
    <scope>NUCLEOTIDE SEQUENCE [LARGE SCALE GENOMIC DNA]</scope>
    <source>
        <strain evidence="2">C-2</strain>
    </source>
</reference>
<sequence length="413" mass="49432">MENKDFYVIELKKKIKVGITYDFKKRYSSIKTGSGIKDNEVINTFHYPDLSLLESRIKRLFKKQKIAGEWFYKQDIVLDFVEILKKGAVPTINLLDELKNKQINYSDVFKIGGYSYDEYAILKENAINLLEKIKSERIGIGYPDSIDLAKFMRTKRAGYRNIVYIADDEFLYFERKPNFDLESIKDSQIIECLRIIKNTTPNNNLKNKLQNYIDSIFAKNDTFFQKSIDIIKAFFFELEEEIAYSFLLGETEINKNIKISFEEEGNFYSLTKDFEELDKTEQIFLKKSKDSNLNIDVFGMISFDYKSRFCFCHFDVINYLRVLNFFSIQTIDIDNLRLIYNDTEIYKKHYVFRYKYHLLNEEEKEFIRKSKIEDISYWYINFISNGEKYYCLYNEEDKGLISKELNIDFEEYD</sequence>
<comment type="caution">
    <text evidence="1">The sequence shown here is derived from an EMBL/GenBank/DDBJ whole genome shotgun (WGS) entry which is preliminary data.</text>
</comment>
<gene>
    <name evidence="1" type="ORF">IEW27_22225</name>
</gene>
<dbReference type="EMBL" id="JACXXP010000065">
    <property type="protein sequence ID" value="MBD3907292.1"/>
    <property type="molecule type" value="Genomic_DNA"/>
</dbReference>
<keyword evidence="2" id="KW-1185">Reference proteome</keyword>
<evidence type="ECO:0008006" key="3">
    <source>
        <dbReference type="Google" id="ProtNLM"/>
    </source>
</evidence>
<evidence type="ECO:0000313" key="2">
    <source>
        <dbReference type="Proteomes" id="UP000603715"/>
    </source>
</evidence>
<name>A0ABR8MCE7_9FLAO</name>
<dbReference type="Proteomes" id="UP000603715">
    <property type="component" value="Unassembled WGS sequence"/>
</dbReference>
<proteinExistence type="predicted"/>
<dbReference type="Pfam" id="PF13455">
    <property type="entry name" value="MUG113"/>
    <property type="match status" value="1"/>
</dbReference>
<evidence type="ECO:0000313" key="1">
    <source>
        <dbReference type="EMBL" id="MBD3907292.1"/>
    </source>
</evidence>
<accession>A0ABR8MCE7</accession>
<dbReference type="RefSeq" id="WP_191181635.1">
    <property type="nucleotide sequence ID" value="NZ_JACXXP010000065.1"/>
</dbReference>
<organism evidence="1 2">
    <name type="scientific">Chryseobacterium muglaense</name>
    <dbReference type="NCBI Taxonomy" id="2893752"/>
    <lineage>
        <taxon>Bacteria</taxon>
        <taxon>Pseudomonadati</taxon>
        <taxon>Bacteroidota</taxon>
        <taxon>Flavobacteriia</taxon>
        <taxon>Flavobacteriales</taxon>
        <taxon>Weeksellaceae</taxon>
        <taxon>Chryseobacterium group</taxon>
        <taxon>Chryseobacterium</taxon>
    </lineage>
</organism>